<proteinExistence type="predicted"/>
<dbReference type="InterPro" id="IPR010897">
    <property type="entry name" value="Spore_II_P"/>
</dbReference>
<evidence type="ECO:0000313" key="3">
    <source>
        <dbReference type="Proteomes" id="UP000199139"/>
    </source>
</evidence>
<dbReference type="AlphaFoldDB" id="A0A1I6PNR2"/>
<dbReference type="OrthoDB" id="1633470at2"/>
<dbReference type="Proteomes" id="UP000199139">
    <property type="component" value="Unassembled WGS sequence"/>
</dbReference>
<dbReference type="Pfam" id="PF07454">
    <property type="entry name" value="SpoIIP"/>
    <property type="match status" value="1"/>
</dbReference>
<sequence length="315" mass="35404">MSMLKRQSERSYYLLQLVFISLFITGLFIISSFISLETLMFDQLPLMNPDTLFAKSTHTAIEETPLITSLIKPMGPVNDYLVAHYQVEDIPEDHARTVVQKVKTTSTQKRASIFLYTTHNRESFLPELGHSQPNLAFSDTSNIQSLLPFFEEALENDGFQLYTDTTDIQSVLKAENLTYQKSYDVSRRSLEQILKQVPDLAFSFDLHRDSNRRAVTTTEIDGTSHAKFLFVIGKDHQDYHKNEAFANQLSDALNSHYPGLSRGVKLLGGSGRNGIYNQDVSPTSILIEVGGVDNSLAECRASLEKLAKTLNGLLD</sequence>
<keyword evidence="1" id="KW-0472">Membrane</keyword>
<reference evidence="2 3" key="1">
    <citation type="submission" date="2016-10" db="EMBL/GenBank/DDBJ databases">
        <authorList>
            <person name="de Groot N.N."/>
        </authorList>
    </citation>
    <scope>NUCLEOTIDE SEQUENCE [LARGE SCALE GENOMIC DNA]</scope>
    <source>
        <strain evidence="2 3">DSM 17074</strain>
    </source>
</reference>
<protein>
    <submittedName>
        <fullName evidence="2">Stage II sporulation protein P</fullName>
    </submittedName>
</protein>
<name>A0A1I6PNR2_9BACI</name>
<dbReference type="EMBL" id="FPAI01000002">
    <property type="protein sequence ID" value="SFS41831.1"/>
    <property type="molecule type" value="Genomic_DNA"/>
</dbReference>
<gene>
    <name evidence="2" type="ORF">SAMN05421668_102104</name>
</gene>
<dbReference type="NCBIfam" id="TIGR02867">
    <property type="entry name" value="spore_II_P"/>
    <property type="match status" value="1"/>
</dbReference>
<keyword evidence="1" id="KW-0812">Transmembrane</keyword>
<evidence type="ECO:0000256" key="1">
    <source>
        <dbReference type="SAM" id="Phobius"/>
    </source>
</evidence>
<accession>A0A1I6PNR2</accession>
<keyword evidence="1" id="KW-1133">Transmembrane helix</keyword>
<organism evidence="2 3">
    <name type="scientific">Halolactibacillus miurensis</name>
    <dbReference type="NCBI Taxonomy" id="306541"/>
    <lineage>
        <taxon>Bacteria</taxon>
        <taxon>Bacillati</taxon>
        <taxon>Bacillota</taxon>
        <taxon>Bacilli</taxon>
        <taxon>Bacillales</taxon>
        <taxon>Bacillaceae</taxon>
        <taxon>Halolactibacillus</taxon>
    </lineage>
</organism>
<feature type="transmembrane region" description="Helical" evidence="1">
    <location>
        <begin position="12"/>
        <end position="34"/>
    </location>
</feature>
<dbReference type="STRING" id="306541.SAMN05421668_102104"/>
<evidence type="ECO:0000313" key="2">
    <source>
        <dbReference type="EMBL" id="SFS41831.1"/>
    </source>
</evidence>